<reference evidence="1 2" key="1">
    <citation type="submission" date="2018-02" db="EMBL/GenBank/DDBJ databases">
        <title>A novel lanthanide dependent methylotroph, Methylotenera sp. La3113.</title>
        <authorList>
            <person name="Lv H."/>
            <person name="Tani A."/>
        </authorList>
    </citation>
    <scope>NUCLEOTIDE SEQUENCE [LARGE SCALE GENOMIC DNA]</scope>
    <source>
        <strain evidence="1 2">La3113</strain>
    </source>
</reference>
<comment type="caution">
    <text evidence="1">The sequence shown here is derived from an EMBL/GenBank/DDBJ whole genome shotgun (WGS) entry which is preliminary data.</text>
</comment>
<protein>
    <recommendedName>
        <fullName evidence="3">NTF2 fold immunity protein domain-containing protein</fullName>
    </recommendedName>
</protein>
<dbReference type="AlphaFoldDB" id="A0A4Y9VNQ4"/>
<name>A0A4Y9VNQ4_9PROT</name>
<proteinExistence type="predicted"/>
<dbReference type="EMBL" id="PQVH01000015">
    <property type="protein sequence ID" value="TFW69737.1"/>
    <property type="molecule type" value="Genomic_DNA"/>
</dbReference>
<accession>A0A4Y9VNQ4</accession>
<dbReference type="Proteomes" id="UP000297706">
    <property type="component" value="Unassembled WGS sequence"/>
</dbReference>
<gene>
    <name evidence="1" type="ORF">C3Y98_12125</name>
</gene>
<organism evidence="1 2">
    <name type="scientific">Methylotenera oryzisoli</name>
    <dbReference type="NCBI Taxonomy" id="2080758"/>
    <lineage>
        <taxon>Bacteria</taxon>
        <taxon>Pseudomonadati</taxon>
        <taxon>Pseudomonadota</taxon>
        <taxon>Betaproteobacteria</taxon>
        <taxon>Nitrosomonadales</taxon>
        <taxon>Methylophilaceae</taxon>
        <taxon>Methylotenera</taxon>
    </lineage>
</organism>
<keyword evidence="2" id="KW-1185">Reference proteome</keyword>
<dbReference type="RefSeq" id="WP_135278853.1">
    <property type="nucleotide sequence ID" value="NZ_PQVH01000015.1"/>
</dbReference>
<evidence type="ECO:0008006" key="3">
    <source>
        <dbReference type="Google" id="ProtNLM"/>
    </source>
</evidence>
<sequence>MDIIEAMNMMRRFENLPEINLASDRAVIKTLNSYFSELHETEKDDEAYFQADSRSEEYKQNSIAKKIEIHKRYWSNHSTFYEPCSLSSMARYDWEKITDVLIQRNDDDDDQLFLFIAKYNMTDTTKMDRTYLLKKFDGKLLIEHAFG</sequence>
<evidence type="ECO:0000313" key="2">
    <source>
        <dbReference type="Proteomes" id="UP000297706"/>
    </source>
</evidence>
<evidence type="ECO:0000313" key="1">
    <source>
        <dbReference type="EMBL" id="TFW69737.1"/>
    </source>
</evidence>